<evidence type="ECO:0000313" key="5">
    <source>
        <dbReference type="EMBL" id="KKM01085.1"/>
    </source>
</evidence>
<name>A0A0F9GQH0_9ZZZZ</name>
<dbReference type="EMBL" id="LAZR01017277">
    <property type="protein sequence ID" value="KKM01085.1"/>
    <property type="molecule type" value="Genomic_DNA"/>
</dbReference>
<dbReference type="SUPFAM" id="SSF47413">
    <property type="entry name" value="lambda repressor-like DNA-binding domains"/>
    <property type="match status" value="1"/>
</dbReference>
<proteinExistence type="predicted"/>
<feature type="domain" description="HTH cro/C1-type" evidence="4">
    <location>
        <begin position="13"/>
        <end position="48"/>
    </location>
</feature>
<dbReference type="PROSITE" id="PS50943">
    <property type="entry name" value="HTH_CROC1"/>
    <property type="match status" value="1"/>
</dbReference>
<accession>A0A0F9GQH0</accession>
<dbReference type="GO" id="GO:0003677">
    <property type="term" value="F:DNA binding"/>
    <property type="evidence" value="ECO:0007669"/>
    <property type="project" value="UniProtKB-KW"/>
</dbReference>
<evidence type="ECO:0000256" key="3">
    <source>
        <dbReference type="ARBA" id="ARBA00023163"/>
    </source>
</evidence>
<evidence type="ECO:0000259" key="4">
    <source>
        <dbReference type="PROSITE" id="PS50943"/>
    </source>
</evidence>
<dbReference type="InterPro" id="IPR039418">
    <property type="entry name" value="LexA-like"/>
</dbReference>
<dbReference type="InterPro" id="IPR015927">
    <property type="entry name" value="Peptidase_S24_S26A/B/C"/>
</dbReference>
<dbReference type="Gene3D" id="2.10.109.10">
    <property type="entry name" value="Umud Fragment, subunit A"/>
    <property type="match status" value="1"/>
</dbReference>
<keyword evidence="2" id="KW-0238">DNA-binding</keyword>
<reference evidence="5" key="1">
    <citation type="journal article" date="2015" name="Nature">
        <title>Complex archaea that bridge the gap between prokaryotes and eukaryotes.</title>
        <authorList>
            <person name="Spang A."/>
            <person name="Saw J.H."/>
            <person name="Jorgensen S.L."/>
            <person name="Zaremba-Niedzwiedzka K."/>
            <person name="Martijn J."/>
            <person name="Lind A.E."/>
            <person name="van Eijk R."/>
            <person name="Schleper C."/>
            <person name="Guy L."/>
            <person name="Ettema T.J."/>
        </authorList>
    </citation>
    <scope>NUCLEOTIDE SEQUENCE</scope>
</reference>
<dbReference type="InterPro" id="IPR001387">
    <property type="entry name" value="Cro/C1-type_HTH"/>
</dbReference>
<dbReference type="CDD" id="cd06529">
    <property type="entry name" value="S24_LexA-like"/>
    <property type="match status" value="1"/>
</dbReference>
<dbReference type="Pfam" id="PF00717">
    <property type="entry name" value="Peptidase_S24"/>
    <property type="match status" value="1"/>
</dbReference>
<dbReference type="InterPro" id="IPR010982">
    <property type="entry name" value="Lambda_DNA-bd_dom_sf"/>
</dbReference>
<gene>
    <name evidence="5" type="ORF">LCGC14_1797950</name>
</gene>
<keyword evidence="3" id="KW-0804">Transcription</keyword>
<sequence length="255" mass="28608">MEKRRLPGYAEGIKKLRDSLHLSQAQLAERIGVSPRLVPDWEQGRKEPGMGSYIEIGKVAGPPECWFFFERAGLSKSDIYRFIADAQDQVFSRIEGRPVEPIKVIPRDAIKGGRRKAMEVGHVAIPLLSDPAAAGSPRIIDERLIERDVVIPAEAVPHPLDTVCIKVCGDSMAPILQEGYIVAVDAVQRDRAQLIHQMVVVKELIGDDAGVTIKWLDRFGQEYILAPENKAYRPQAMTRDHDLIGRVVWWHGHKK</sequence>
<evidence type="ECO:0000256" key="1">
    <source>
        <dbReference type="ARBA" id="ARBA00023015"/>
    </source>
</evidence>
<comment type="caution">
    <text evidence="5">The sequence shown here is derived from an EMBL/GenBank/DDBJ whole genome shotgun (WGS) entry which is preliminary data.</text>
</comment>
<dbReference type="SMART" id="SM00530">
    <property type="entry name" value="HTH_XRE"/>
    <property type="match status" value="1"/>
</dbReference>
<dbReference type="CDD" id="cd00093">
    <property type="entry name" value="HTH_XRE"/>
    <property type="match status" value="1"/>
</dbReference>
<dbReference type="PANTHER" id="PTHR40661">
    <property type="match status" value="1"/>
</dbReference>
<dbReference type="InterPro" id="IPR036286">
    <property type="entry name" value="LexA/Signal_pep-like_sf"/>
</dbReference>
<evidence type="ECO:0000256" key="2">
    <source>
        <dbReference type="ARBA" id="ARBA00023125"/>
    </source>
</evidence>
<dbReference type="Pfam" id="PF01381">
    <property type="entry name" value="HTH_3"/>
    <property type="match status" value="1"/>
</dbReference>
<dbReference type="PANTHER" id="PTHR40661:SF3">
    <property type="entry name" value="FELS-1 PROPHAGE TRANSCRIPTIONAL REGULATOR"/>
    <property type="match status" value="1"/>
</dbReference>
<dbReference type="AlphaFoldDB" id="A0A0F9GQH0"/>
<protein>
    <recommendedName>
        <fullName evidence="4">HTH cro/C1-type domain-containing protein</fullName>
    </recommendedName>
</protein>
<dbReference type="Gene3D" id="1.10.260.40">
    <property type="entry name" value="lambda repressor-like DNA-binding domains"/>
    <property type="match status" value="1"/>
</dbReference>
<keyword evidence="1" id="KW-0805">Transcription regulation</keyword>
<organism evidence="5">
    <name type="scientific">marine sediment metagenome</name>
    <dbReference type="NCBI Taxonomy" id="412755"/>
    <lineage>
        <taxon>unclassified sequences</taxon>
        <taxon>metagenomes</taxon>
        <taxon>ecological metagenomes</taxon>
    </lineage>
</organism>
<dbReference type="SUPFAM" id="SSF51306">
    <property type="entry name" value="LexA/Signal peptidase"/>
    <property type="match status" value="1"/>
</dbReference>